<dbReference type="GO" id="GO:0005840">
    <property type="term" value="C:ribosome"/>
    <property type="evidence" value="ECO:0007669"/>
    <property type="project" value="UniProtKB-KW"/>
</dbReference>
<protein>
    <submittedName>
        <fullName evidence="6">30S ribosomal protein S1</fullName>
    </submittedName>
</protein>
<evidence type="ECO:0000256" key="2">
    <source>
        <dbReference type="ARBA" id="ARBA00022980"/>
    </source>
</evidence>
<dbReference type="PANTHER" id="PTHR10724:SF7">
    <property type="entry name" value="SMALL RIBOSOMAL SUBUNIT PROTEIN BS1C"/>
    <property type="match status" value="1"/>
</dbReference>
<dbReference type="NCBIfam" id="NF005208">
    <property type="entry name" value="PRK06676.1"/>
    <property type="match status" value="1"/>
</dbReference>
<evidence type="ECO:0000259" key="5">
    <source>
        <dbReference type="PROSITE" id="PS50126"/>
    </source>
</evidence>
<dbReference type="SUPFAM" id="SSF50249">
    <property type="entry name" value="Nucleic acid-binding proteins"/>
    <property type="match status" value="4"/>
</dbReference>
<dbReference type="PANTHER" id="PTHR10724">
    <property type="entry name" value="30S RIBOSOMAL PROTEIN S1"/>
    <property type="match status" value="1"/>
</dbReference>
<feature type="domain" description="S1 motif" evidence="5">
    <location>
        <begin position="189"/>
        <end position="254"/>
    </location>
</feature>
<dbReference type="InterPro" id="IPR003029">
    <property type="entry name" value="S1_domain"/>
</dbReference>
<dbReference type="Gene3D" id="2.40.50.140">
    <property type="entry name" value="Nucleic acid-binding proteins"/>
    <property type="match status" value="4"/>
</dbReference>
<accession>A0ABP8S0C5</accession>
<dbReference type="EMBL" id="BAABGT010000094">
    <property type="protein sequence ID" value="GAA4555635.1"/>
    <property type="molecule type" value="Genomic_DNA"/>
</dbReference>
<sequence length="556" mass="61240">MVNVCEVRLGDTHEQVVAAGGFLGESTIEGDWKIDSVTATRTRPAARCGHNDIHPTGAPHYMSTDTTAAPTHTTPQVAVNDIGSEEDFLAAIDKTIKYFNDGDIVEGTIVKVDRDEVLLDIGYKTEGVIPSRELSIKHDVDPAEVVEVGEFVEALVLQKEDKEGRLILSKKRAQYERAWGTIEALKEADEPVEGTVIEVVKGGLILDIGLRGFLPASLVEMRRVRDLQPYVGRKIEAKIIELDKNRNNVVLSRRAWLEQTQSEVRSEFLNQLARGQVRKGVVSSVVNFGAFVDLGGVDGLVHVSELSWKHIDHPSEVVEVGQEVTVEVLDVDLDRERVSLSLKATQEDPWRLYARTHAIGQIVPGKVTKLVPFGAFVRVEEGIEGLVHISELAERHVEIPEQVVQVGDDCMVKVIDIDLDRRRISLSLKQANEGMTVDTEFDPTRYGMAAEYDDQGNYIYPEGFDVETGDWQEGFESQREAWEKEYAEAHERYEQHMTQIRKAAEAEAEATTETGAANYSSGSAPASTGGEPAQSGGSLASDEQLAALREKLSGGA</sequence>
<comment type="similarity">
    <text evidence="1">Belongs to the bacterial ribosomal protein bS1 family.</text>
</comment>
<dbReference type="PROSITE" id="PS50126">
    <property type="entry name" value="S1"/>
    <property type="match status" value="4"/>
</dbReference>
<keyword evidence="7" id="KW-1185">Reference proteome</keyword>
<name>A0ABP8S0C5_9PSEU</name>
<feature type="domain" description="S1 motif" evidence="5">
    <location>
        <begin position="275"/>
        <end position="343"/>
    </location>
</feature>
<evidence type="ECO:0000313" key="7">
    <source>
        <dbReference type="Proteomes" id="UP001501598"/>
    </source>
</evidence>
<dbReference type="SMART" id="SM00316">
    <property type="entry name" value="S1"/>
    <property type="match status" value="4"/>
</dbReference>
<evidence type="ECO:0000313" key="6">
    <source>
        <dbReference type="EMBL" id="GAA4555635.1"/>
    </source>
</evidence>
<evidence type="ECO:0000256" key="3">
    <source>
        <dbReference type="ARBA" id="ARBA00023274"/>
    </source>
</evidence>
<evidence type="ECO:0000256" key="4">
    <source>
        <dbReference type="SAM" id="MobiDB-lite"/>
    </source>
</evidence>
<feature type="region of interest" description="Disordered" evidence="4">
    <location>
        <begin position="499"/>
        <end position="556"/>
    </location>
</feature>
<reference evidence="7" key="1">
    <citation type="journal article" date="2019" name="Int. J. Syst. Evol. Microbiol.">
        <title>The Global Catalogue of Microorganisms (GCM) 10K type strain sequencing project: providing services to taxonomists for standard genome sequencing and annotation.</title>
        <authorList>
            <consortium name="The Broad Institute Genomics Platform"/>
            <consortium name="The Broad Institute Genome Sequencing Center for Infectious Disease"/>
            <person name="Wu L."/>
            <person name="Ma J."/>
        </authorList>
    </citation>
    <scope>NUCLEOTIDE SEQUENCE [LARGE SCALE GENOMIC DNA]</scope>
    <source>
        <strain evidence="7">JCM 17906</strain>
    </source>
</reference>
<dbReference type="Proteomes" id="UP001501598">
    <property type="component" value="Unassembled WGS sequence"/>
</dbReference>
<comment type="caution">
    <text evidence="6">The sequence shown here is derived from an EMBL/GenBank/DDBJ whole genome shotgun (WGS) entry which is preliminary data.</text>
</comment>
<dbReference type="CDD" id="cd05688">
    <property type="entry name" value="S1_RPS1_repeat_ec3"/>
    <property type="match status" value="1"/>
</dbReference>
<evidence type="ECO:0000256" key="1">
    <source>
        <dbReference type="ARBA" id="ARBA00006767"/>
    </source>
</evidence>
<proteinExistence type="inferred from homology"/>
<gene>
    <name evidence="6" type="primary">rpsA</name>
    <name evidence="6" type="ORF">GCM10023175_56220</name>
</gene>
<keyword evidence="2 6" id="KW-0689">Ribosomal protein</keyword>
<feature type="domain" description="S1 motif" evidence="5">
    <location>
        <begin position="360"/>
        <end position="429"/>
    </location>
</feature>
<dbReference type="CDD" id="cd05687">
    <property type="entry name" value="S1_RPS1_repeat_ec1_hs1"/>
    <property type="match status" value="1"/>
</dbReference>
<feature type="domain" description="S1 motif" evidence="5">
    <location>
        <begin position="102"/>
        <end position="171"/>
    </location>
</feature>
<dbReference type="Pfam" id="PF00575">
    <property type="entry name" value="S1"/>
    <property type="match status" value="4"/>
</dbReference>
<dbReference type="InterPro" id="IPR050437">
    <property type="entry name" value="Ribos_protein_bS1-like"/>
</dbReference>
<dbReference type="InterPro" id="IPR012340">
    <property type="entry name" value="NA-bd_OB-fold"/>
</dbReference>
<dbReference type="PRINTS" id="PR00681">
    <property type="entry name" value="RIBOSOMALS1"/>
</dbReference>
<dbReference type="CDD" id="cd04465">
    <property type="entry name" value="S1_RPS1_repeat_ec2_hs2"/>
    <property type="match status" value="1"/>
</dbReference>
<keyword evidence="3" id="KW-0687">Ribonucleoprotein</keyword>
<dbReference type="InterPro" id="IPR035104">
    <property type="entry name" value="Ribosomal_protein_S1-like"/>
</dbReference>
<dbReference type="NCBIfam" id="NF005911">
    <property type="entry name" value="PRK07899.1"/>
    <property type="match status" value="1"/>
</dbReference>
<organism evidence="6 7">
    <name type="scientific">Pseudonocardia xishanensis</name>
    <dbReference type="NCBI Taxonomy" id="630995"/>
    <lineage>
        <taxon>Bacteria</taxon>
        <taxon>Bacillati</taxon>
        <taxon>Actinomycetota</taxon>
        <taxon>Actinomycetes</taxon>
        <taxon>Pseudonocardiales</taxon>
        <taxon>Pseudonocardiaceae</taxon>
        <taxon>Pseudonocardia</taxon>
    </lineage>
</organism>